<dbReference type="RefSeq" id="WP_266505408.1">
    <property type="nucleotide sequence ID" value="NZ_CP108036.1"/>
</dbReference>
<keyword evidence="2" id="KW-1185">Reference proteome</keyword>
<accession>A0ABZ1QLG7</accession>
<sequence length="48" mass="5521">MTLRALKSKARRELSAVIGPADEHVLDRTLNNPFAPQHLPWWMRRIGA</sequence>
<gene>
    <name evidence="1" type="ORF">OHA91_35200</name>
</gene>
<proteinExistence type="predicted"/>
<protein>
    <submittedName>
        <fullName evidence="1">Uncharacterized protein</fullName>
    </submittedName>
</protein>
<reference evidence="1" key="1">
    <citation type="submission" date="2022-10" db="EMBL/GenBank/DDBJ databases">
        <title>The complete genomes of actinobacterial strains from the NBC collection.</title>
        <authorList>
            <person name="Joergensen T.S."/>
            <person name="Alvarez Arevalo M."/>
            <person name="Sterndorff E.B."/>
            <person name="Faurdal D."/>
            <person name="Vuksanovic O."/>
            <person name="Mourched A.-S."/>
            <person name="Charusanti P."/>
            <person name="Shaw S."/>
            <person name="Blin K."/>
            <person name="Weber T."/>
        </authorList>
    </citation>
    <scope>NUCLEOTIDE SEQUENCE</scope>
    <source>
        <strain evidence="1">NBC_00303</strain>
    </source>
</reference>
<evidence type="ECO:0000313" key="1">
    <source>
        <dbReference type="EMBL" id="WUN83305.1"/>
    </source>
</evidence>
<evidence type="ECO:0000313" key="2">
    <source>
        <dbReference type="Proteomes" id="UP001432312"/>
    </source>
</evidence>
<organism evidence="1 2">
    <name type="scientific">Streptomyces erythrochromogenes</name>
    <dbReference type="NCBI Taxonomy" id="285574"/>
    <lineage>
        <taxon>Bacteria</taxon>
        <taxon>Bacillati</taxon>
        <taxon>Actinomycetota</taxon>
        <taxon>Actinomycetes</taxon>
        <taxon>Kitasatosporales</taxon>
        <taxon>Streptomycetaceae</taxon>
        <taxon>Streptomyces</taxon>
    </lineage>
</organism>
<dbReference type="GeneID" id="95501411"/>
<dbReference type="EMBL" id="CP108036">
    <property type="protein sequence ID" value="WUN83305.1"/>
    <property type="molecule type" value="Genomic_DNA"/>
</dbReference>
<name>A0ABZ1QLG7_9ACTN</name>
<dbReference type="Proteomes" id="UP001432312">
    <property type="component" value="Chromosome"/>
</dbReference>